<dbReference type="Proteomes" id="UP000332933">
    <property type="component" value="Unassembled WGS sequence"/>
</dbReference>
<feature type="signal peptide" evidence="8">
    <location>
        <begin position="1"/>
        <end position="17"/>
    </location>
</feature>
<evidence type="ECO:0000256" key="4">
    <source>
        <dbReference type="ARBA" id="ARBA00022723"/>
    </source>
</evidence>
<keyword evidence="5" id="KW-0378">Hydrolase</keyword>
<dbReference type="AlphaFoldDB" id="A0A485K6S1"/>
<reference evidence="11" key="2">
    <citation type="submission" date="2019-06" db="EMBL/GenBank/DDBJ databases">
        <title>Genomics analysis of Aphanomyces spp. identifies a new class of oomycete effector associated with host adaptation.</title>
        <authorList>
            <person name="Gaulin E."/>
        </authorList>
    </citation>
    <scope>NUCLEOTIDE SEQUENCE</scope>
    <source>
        <strain evidence="11">CBS 578.67</strain>
    </source>
</reference>
<dbReference type="Gene3D" id="3.40.390.10">
    <property type="entry name" value="Collagenase (Catalytic Domain)"/>
    <property type="match status" value="1"/>
</dbReference>
<dbReference type="CDD" id="cd08662">
    <property type="entry name" value="M13"/>
    <property type="match status" value="1"/>
</dbReference>
<dbReference type="GO" id="GO:0016485">
    <property type="term" value="P:protein processing"/>
    <property type="evidence" value="ECO:0007669"/>
    <property type="project" value="TreeGrafter"/>
</dbReference>
<evidence type="ECO:0000256" key="6">
    <source>
        <dbReference type="ARBA" id="ARBA00022833"/>
    </source>
</evidence>
<evidence type="ECO:0000313" key="13">
    <source>
        <dbReference type="Proteomes" id="UP000332933"/>
    </source>
</evidence>
<dbReference type="GO" id="GO:0004222">
    <property type="term" value="F:metalloendopeptidase activity"/>
    <property type="evidence" value="ECO:0007669"/>
    <property type="project" value="InterPro"/>
</dbReference>
<dbReference type="InterPro" id="IPR042089">
    <property type="entry name" value="Peptidase_M13_dom_2"/>
</dbReference>
<dbReference type="EMBL" id="CAADRA010000134">
    <property type="protein sequence ID" value="VFT78784.1"/>
    <property type="molecule type" value="Genomic_DNA"/>
</dbReference>
<feature type="domain" description="Peptidase M13 C-terminal" evidence="9">
    <location>
        <begin position="459"/>
        <end position="666"/>
    </location>
</feature>
<dbReference type="PROSITE" id="PS51885">
    <property type="entry name" value="NEPRILYSIN"/>
    <property type="match status" value="1"/>
</dbReference>
<dbReference type="PRINTS" id="PR00786">
    <property type="entry name" value="NEPRILYSIN"/>
</dbReference>
<keyword evidence="7" id="KW-0482">Metalloprotease</keyword>
<comment type="cofactor">
    <cofactor evidence="1">
        <name>Zn(2+)</name>
        <dbReference type="ChEBI" id="CHEBI:29105"/>
    </cofactor>
</comment>
<evidence type="ECO:0000259" key="9">
    <source>
        <dbReference type="Pfam" id="PF01431"/>
    </source>
</evidence>
<dbReference type="InterPro" id="IPR024079">
    <property type="entry name" value="MetalloPept_cat_dom_sf"/>
</dbReference>
<evidence type="ECO:0000313" key="12">
    <source>
        <dbReference type="EMBL" id="VFT78784.1"/>
    </source>
</evidence>
<accession>A0A485K6S1</accession>
<name>A0A485K6S1_9STRA</name>
<feature type="domain" description="Peptidase M13 N-terminal" evidence="10">
    <location>
        <begin position="45"/>
        <end position="412"/>
    </location>
</feature>
<comment type="similarity">
    <text evidence="2">Belongs to the peptidase M13 family.</text>
</comment>
<keyword evidence="4" id="KW-0479">Metal-binding</keyword>
<dbReference type="PANTHER" id="PTHR11733:SF167">
    <property type="entry name" value="FI17812P1-RELATED"/>
    <property type="match status" value="1"/>
</dbReference>
<dbReference type="Pfam" id="PF01431">
    <property type="entry name" value="Peptidase_M13"/>
    <property type="match status" value="1"/>
</dbReference>
<dbReference type="InterPro" id="IPR000718">
    <property type="entry name" value="Peptidase_M13"/>
</dbReference>
<feature type="chain" id="PRO_5036115892" evidence="8">
    <location>
        <begin position="18"/>
        <end position="668"/>
    </location>
</feature>
<keyword evidence="8" id="KW-0732">Signal</keyword>
<reference evidence="12 13" key="1">
    <citation type="submission" date="2019-03" db="EMBL/GenBank/DDBJ databases">
        <authorList>
            <person name="Gaulin E."/>
            <person name="Dumas B."/>
        </authorList>
    </citation>
    <scope>NUCLEOTIDE SEQUENCE [LARGE SCALE GENOMIC DNA]</scope>
    <source>
        <strain evidence="12">CBS 568.67</strain>
    </source>
</reference>
<dbReference type="InterPro" id="IPR008753">
    <property type="entry name" value="Peptidase_M13_N"/>
</dbReference>
<gene>
    <name evidence="12" type="primary">Aste57867_1571</name>
    <name evidence="11" type="ORF">As57867_001570</name>
    <name evidence="12" type="ORF">ASTE57867_1571</name>
</gene>
<keyword evidence="13" id="KW-1185">Reference proteome</keyword>
<evidence type="ECO:0000256" key="7">
    <source>
        <dbReference type="ARBA" id="ARBA00023049"/>
    </source>
</evidence>
<proteinExistence type="inferred from homology"/>
<dbReference type="Pfam" id="PF05649">
    <property type="entry name" value="Peptidase_M13_N"/>
    <property type="match status" value="1"/>
</dbReference>
<organism evidence="12 13">
    <name type="scientific">Aphanomyces stellatus</name>
    <dbReference type="NCBI Taxonomy" id="120398"/>
    <lineage>
        <taxon>Eukaryota</taxon>
        <taxon>Sar</taxon>
        <taxon>Stramenopiles</taxon>
        <taxon>Oomycota</taxon>
        <taxon>Saprolegniomycetes</taxon>
        <taxon>Saprolegniales</taxon>
        <taxon>Verrucalvaceae</taxon>
        <taxon>Aphanomyces</taxon>
    </lineage>
</organism>
<dbReference type="GO" id="GO:0046872">
    <property type="term" value="F:metal ion binding"/>
    <property type="evidence" value="ECO:0007669"/>
    <property type="project" value="UniProtKB-KW"/>
</dbReference>
<keyword evidence="6" id="KW-0862">Zinc</keyword>
<evidence type="ECO:0000256" key="1">
    <source>
        <dbReference type="ARBA" id="ARBA00001947"/>
    </source>
</evidence>
<dbReference type="Gene3D" id="1.10.1380.10">
    <property type="entry name" value="Neutral endopeptidase , domain2"/>
    <property type="match status" value="1"/>
</dbReference>
<evidence type="ECO:0000256" key="5">
    <source>
        <dbReference type="ARBA" id="ARBA00022801"/>
    </source>
</evidence>
<dbReference type="GO" id="GO:0005886">
    <property type="term" value="C:plasma membrane"/>
    <property type="evidence" value="ECO:0007669"/>
    <property type="project" value="TreeGrafter"/>
</dbReference>
<evidence type="ECO:0000256" key="2">
    <source>
        <dbReference type="ARBA" id="ARBA00007357"/>
    </source>
</evidence>
<evidence type="ECO:0000313" key="11">
    <source>
        <dbReference type="EMBL" id="KAF0718636.1"/>
    </source>
</evidence>
<protein>
    <submittedName>
        <fullName evidence="12">Aste57867_1571 protein</fullName>
    </submittedName>
</protein>
<keyword evidence="3" id="KW-0645">Protease</keyword>
<dbReference type="InterPro" id="IPR018497">
    <property type="entry name" value="Peptidase_M13_C"/>
</dbReference>
<dbReference type="OrthoDB" id="6475849at2759"/>
<dbReference type="PANTHER" id="PTHR11733">
    <property type="entry name" value="ZINC METALLOPROTEASE FAMILY M13 NEPRILYSIN-RELATED"/>
    <property type="match status" value="1"/>
</dbReference>
<evidence type="ECO:0000256" key="8">
    <source>
        <dbReference type="SAM" id="SignalP"/>
    </source>
</evidence>
<evidence type="ECO:0000256" key="3">
    <source>
        <dbReference type="ARBA" id="ARBA00022670"/>
    </source>
</evidence>
<evidence type="ECO:0000259" key="10">
    <source>
        <dbReference type="Pfam" id="PF05649"/>
    </source>
</evidence>
<dbReference type="EMBL" id="VJMH01000134">
    <property type="protein sequence ID" value="KAF0718636.1"/>
    <property type="molecule type" value="Genomic_DNA"/>
</dbReference>
<sequence>MCLFAPVVVALCVLTMAKPVHIRRSTDSRAMFQSMDDMMDPTVNPCRDFYQYACGGWLRTPANSSSHIDASFSVIESQNDKTIKEIVDSNPPLIGPFYQSCLNEPAVNDVAVQHIRDILTAVAALTTVDAVLTYAGTLFTAIDSPAFFGLRMRVDPQNTSSMMVPELTHGGLTLPSKDYYTQAGLASILPVLETYVAALTHIVGVDALAHVSTIVLDMEATIATMHVEVSVLRRPIALSDKVNWTTIDTKYPLVASYLHGAHETLVHQDNYFVSSPAFFDALEAWLRTADVAPLKAYLMFHTVHSRANILGEASRQATAAFHGHINGEEERPSRQTYCLSVTMHLLGDQLGRLFMQQIQFVSSGTKRHAEHLVREIQASMAELVQQASWLDPPTLDAAMSKALELDTFFGGPDSTLSLPFAITANFLDNMNNFLKTAKAKTWTRIPNPTEWTMSAFTANAFFDRRFNKITVPAALFQRPFYDATSYHPVVNYARMGSILGHELIHGFDDEGINVNAKGQFKVWWTDGVKATFHKNAKCLADQYSTFPIGSLDGKSTLGHVNGQLTLGENIADNGGLKLAFMTYQRAKASNSSLATVGYDDAKLFFIAYAQTWCQKPTDEFTILRMRTNAHAPGKWRVHGPLMNSQAFADAFHCASGSPMNPTHKCVVW</sequence>
<dbReference type="SUPFAM" id="SSF55486">
    <property type="entry name" value="Metalloproteases ('zincins'), catalytic domain"/>
    <property type="match status" value="1"/>
</dbReference>